<dbReference type="Pfam" id="PF05838">
    <property type="entry name" value="Glyco_hydro_108"/>
    <property type="match status" value="1"/>
</dbReference>
<accession>A0ABU8RV85</accession>
<evidence type="ECO:0000313" key="3">
    <source>
        <dbReference type="EMBL" id="MEJ5976991.1"/>
    </source>
</evidence>
<dbReference type="RefSeq" id="WP_339586947.1">
    <property type="nucleotide sequence ID" value="NZ_JBBHJZ010000002.1"/>
</dbReference>
<feature type="domain" description="TtsA-like Glycoside hydrolase family 108" evidence="1">
    <location>
        <begin position="22"/>
        <end position="109"/>
    </location>
</feature>
<evidence type="ECO:0000313" key="4">
    <source>
        <dbReference type="Proteomes" id="UP001361239"/>
    </source>
</evidence>
<evidence type="ECO:0000259" key="1">
    <source>
        <dbReference type="Pfam" id="PF05838"/>
    </source>
</evidence>
<dbReference type="Gene3D" id="1.20.141.10">
    <property type="entry name" value="Chitosanase, subunit A, domain 1"/>
    <property type="match status" value="1"/>
</dbReference>
<sequence length="205" mass="22119">MPKLGLRLAGAAGLIASVLAGLYAREGDYVNHKADRGGATRWGVTEVVARDFGYRGDMRVFPKHCDAVTPICADRIYTTLYIERPGYMPFAAIEPAVLDELVDSAVLHGPPRGSGWLQATLNEACGADLQVDGKVGARTVSAYETCQVRVGRVTACRLVLDTMDAKQAAFFRAIVARNPSQRVFLKGWLAHRVGNVDRAKCGKAA</sequence>
<gene>
    <name evidence="3" type="ORF">WG901_10125</name>
</gene>
<organism evidence="3 4">
    <name type="scientific">Novosphingobium anseongense</name>
    <dbReference type="NCBI Taxonomy" id="3133436"/>
    <lineage>
        <taxon>Bacteria</taxon>
        <taxon>Pseudomonadati</taxon>
        <taxon>Pseudomonadota</taxon>
        <taxon>Alphaproteobacteria</taxon>
        <taxon>Sphingomonadales</taxon>
        <taxon>Sphingomonadaceae</taxon>
        <taxon>Novosphingobium</taxon>
    </lineage>
</organism>
<dbReference type="EMBL" id="JBBHJZ010000002">
    <property type="protein sequence ID" value="MEJ5976991.1"/>
    <property type="molecule type" value="Genomic_DNA"/>
</dbReference>
<comment type="caution">
    <text evidence="3">The sequence shown here is derived from an EMBL/GenBank/DDBJ whole genome shotgun (WGS) entry which is preliminary data.</text>
</comment>
<dbReference type="Proteomes" id="UP001361239">
    <property type="component" value="Unassembled WGS sequence"/>
</dbReference>
<dbReference type="SUPFAM" id="SSF53955">
    <property type="entry name" value="Lysozyme-like"/>
    <property type="match status" value="1"/>
</dbReference>
<dbReference type="GO" id="GO:0016787">
    <property type="term" value="F:hydrolase activity"/>
    <property type="evidence" value="ECO:0007669"/>
    <property type="project" value="UniProtKB-KW"/>
</dbReference>
<protein>
    <submittedName>
        <fullName evidence="3">Glycosyl hydrolase 108 family protein</fullName>
    </submittedName>
</protein>
<dbReference type="InterPro" id="IPR008565">
    <property type="entry name" value="TtsA-like_GH18_dom"/>
</dbReference>
<dbReference type="InterPro" id="IPR018537">
    <property type="entry name" value="Peptidoglycan-bd_3"/>
</dbReference>
<reference evidence="3 4" key="1">
    <citation type="submission" date="2024-03" db="EMBL/GenBank/DDBJ databases">
        <authorList>
            <person name="Jo J.-H."/>
        </authorList>
    </citation>
    <scope>NUCLEOTIDE SEQUENCE [LARGE SCALE GENOMIC DNA]</scope>
    <source>
        <strain evidence="3 4">PS1R-30</strain>
    </source>
</reference>
<evidence type="ECO:0000259" key="2">
    <source>
        <dbReference type="Pfam" id="PF09374"/>
    </source>
</evidence>
<keyword evidence="4" id="KW-1185">Reference proteome</keyword>
<dbReference type="Pfam" id="PF09374">
    <property type="entry name" value="PG_binding_3"/>
    <property type="match status" value="1"/>
</dbReference>
<feature type="domain" description="Peptidoglycan binding" evidence="2">
    <location>
        <begin position="113"/>
        <end position="193"/>
    </location>
</feature>
<proteinExistence type="predicted"/>
<dbReference type="InterPro" id="IPR023346">
    <property type="entry name" value="Lysozyme-like_dom_sf"/>
</dbReference>
<keyword evidence="3" id="KW-0378">Hydrolase</keyword>
<name>A0ABU8RV85_9SPHN</name>